<name>A0A2U2EH01_9FIRM</name>
<dbReference type="PROSITE" id="PS51819">
    <property type="entry name" value="VOC"/>
    <property type="match status" value="1"/>
</dbReference>
<dbReference type="Proteomes" id="UP000245905">
    <property type="component" value="Unassembled WGS sequence"/>
</dbReference>
<proteinExistence type="predicted"/>
<dbReference type="Pfam" id="PF00903">
    <property type="entry name" value="Glyoxalase"/>
    <property type="match status" value="1"/>
</dbReference>
<organism evidence="2 3">
    <name type="scientific">Agathobacter rectalis</name>
    <dbReference type="NCBI Taxonomy" id="39491"/>
    <lineage>
        <taxon>Bacteria</taxon>
        <taxon>Bacillati</taxon>
        <taxon>Bacillota</taxon>
        <taxon>Clostridia</taxon>
        <taxon>Lachnospirales</taxon>
        <taxon>Lachnospiraceae</taxon>
        <taxon>Agathobacter</taxon>
    </lineage>
</organism>
<dbReference type="EMBL" id="JRFS01000015">
    <property type="protein sequence ID" value="PWE83758.1"/>
    <property type="molecule type" value="Genomic_DNA"/>
</dbReference>
<evidence type="ECO:0000259" key="1">
    <source>
        <dbReference type="PROSITE" id="PS51819"/>
    </source>
</evidence>
<keyword evidence="2" id="KW-0456">Lyase</keyword>
<dbReference type="InterPro" id="IPR037523">
    <property type="entry name" value="VOC_core"/>
</dbReference>
<dbReference type="SUPFAM" id="SSF54593">
    <property type="entry name" value="Glyoxalase/Bleomycin resistance protein/Dihydroxybiphenyl dioxygenase"/>
    <property type="match status" value="1"/>
</dbReference>
<protein>
    <submittedName>
        <fullName evidence="2">Lactoylglutathione lyase</fullName>
    </submittedName>
</protein>
<dbReference type="InterPro" id="IPR004360">
    <property type="entry name" value="Glyas_Fos-R_dOase_dom"/>
</dbReference>
<evidence type="ECO:0000313" key="3">
    <source>
        <dbReference type="Proteomes" id="UP000245905"/>
    </source>
</evidence>
<dbReference type="InterPro" id="IPR029068">
    <property type="entry name" value="Glyas_Bleomycin-R_OHBP_Dase"/>
</dbReference>
<accession>A0A2U2EH01</accession>
<feature type="domain" description="VOC" evidence="1">
    <location>
        <begin position="6"/>
        <end position="126"/>
    </location>
</feature>
<dbReference type="GO" id="GO:0016829">
    <property type="term" value="F:lyase activity"/>
    <property type="evidence" value="ECO:0007669"/>
    <property type="project" value="UniProtKB-KW"/>
</dbReference>
<gene>
    <name evidence="2" type="ORF">LD38_08180</name>
</gene>
<dbReference type="AlphaFoldDB" id="A0A2U2EH01"/>
<sequence>MSLIKGIHHVSMKCSSTEEYEKTIDFYKNILGIPVAREWQAGIMLDTGNGIVEIFNDGDDAPGKGVIRHFAFATDDVDACVESVKAAGYEVFIEPKDIEIASTPAFPARIAFCKGPLGEEIELFEEK</sequence>
<comment type="caution">
    <text evidence="2">The sequence shown here is derived from an EMBL/GenBank/DDBJ whole genome shotgun (WGS) entry which is preliminary data.</text>
</comment>
<reference evidence="2 3" key="1">
    <citation type="submission" date="2014-09" db="EMBL/GenBank/DDBJ databases">
        <title>Butyrate-producing bacteria isolated from human gut.</title>
        <authorList>
            <person name="Zhang Q."/>
            <person name="Zhao L."/>
        </authorList>
    </citation>
    <scope>NUCLEOTIDE SEQUENCE [LARGE SCALE GENOMIC DNA]</scope>
    <source>
        <strain evidence="2 3">R22</strain>
    </source>
</reference>
<dbReference type="Gene3D" id="3.10.180.10">
    <property type="entry name" value="2,3-Dihydroxybiphenyl 1,2-Dioxygenase, domain 1"/>
    <property type="match status" value="1"/>
</dbReference>
<dbReference type="RefSeq" id="WP_109257880.1">
    <property type="nucleotide sequence ID" value="NZ_JRFS01000015.1"/>
</dbReference>
<evidence type="ECO:0000313" key="2">
    <source>
        <dbReference type="EMBL" id="PWE83758.1"/>
    </source>
</evidence>